<evidence type="ECO:0000313" key="3">
    <source>
        <dbReference type="Proteomes" id="UP000800200"/>
    </source>
</evidence>
<feature type="non-terminal residue" evidence="2">
    <location>
        <position position="220"/>
    </location>
</feature>
<accession>A0A6A6DV23</accession>
<evidence type="ECO:0000259" key="1">
    <source>
        <dbReference type="Pfam" id="PF06985"/>
    </source>
</evidence>
<gene>
    <name evidence="2" type="ORF">K469DRAFT_588885</name>
</gene>
<protein>
    <submittedName>
        <fullName evidence="2">HET-domain-containing protein</fullName>
    </submittedName>
</protein>
<evidence type="ECO:0000313" key="2">
    <source>
        <dbReference type="EMBL" id="KAF2181526.1"/>
    </source>
</evidence>
<dbReference type="PANTHER" id="PTHR24148:SF73">
    <property type="entry name" value="HET DOMAIN PROTEIN (AFU_ORTHOLOGUE AFUA_8G01020)"/>
    <property type="match status" value="1"/>
</dbReference>
<dbReference type="InterPro" id="IPR052895">
    <property type="entry name" value="HetReg/Transcr_Mod"/>
</dbReference>
<organism evidence="2 3">
    <name type="scientific">Zopfia rhizophila CBS 207.26</name>
    <dbReference type="NCBI Taxonomy" id="1314779"/>
    <lineage>
        <taxon>Eukaryota</taxon>
        <taxon>Fungi</taxon>
        <taxon>Dikarya</taxon>
        <taxon>Ascomycota</taxon>
        <taxon>Pezizomycotina</taxon>
        <taxon>Dothideomycetes</taxon>
        <taxon>Dothideomycetes incertae sedis</taxon>
        <taxon>Zopfiaceae</taxon>
        <taxon>Zopfia</taxon>
    </lineage>
</organism>
<dbReference type="Proteomes" id="UP000800200">
    <property type="component" value="Unassembled WGS sequence"/>
</dbReference>
<reference evidence="2" key="1">
    <citation type="journal article" date="2020" name="Stud. Mycol.">
        <title>101 Dothideomycetes genomes: a test case for predicting lifestyles and emergence of pathogens.</title>
        <authorList>
            <person name="Haridas S."/>
            <person name="Albert R."/>
            <person name="Binder M."/>
            <person name="Bloem J."/>
            <person name="Labutti K."/>
            <person name="Salamov A."/>
            <person name="Andreopoulos B."/>
            <person name="Baker S."/>
            <person name="Barry K."/>
            <person name="Bills G."/>
            <person name="Bluhm B."/>
            <person name="Cannon C."/>
            <person name="Castanera R."/>
            <person name="Culley D."/>
            <person name="Daum C."/>
            <person name="Ezra D."/>
            <person name="Gonzalez J."/>
            <person name="Henrissat B."/>
            <person name="Kuo A."/>
            <person name="Liang C."/>
            <person name="Lipzen A."/>
            <person name="Lutzoni F."/>
            <person name="Magnuson J."/>
            <person name="Mondo S."/>
            <person name="Nolan M."/>
            <person name="Ohm R."/>
            <person name="Pangilinan J."/>
            <person name="Park H.-J."/>
            <person name="Ramirez L."/>
            <person name="Alfaro M."/>
            <person name="Sun H."/>
            <person name="Tritt A."/>
            <person name="Yoshinaga Y."/>
            <person name="Zwiers L.-H."/>
            <person name="Turgeon B."/>
            <person name="Goodwin S."/>
            <person name="Spatafora J."/>
            <person name="Crous P."/>
            <person name="Grigoriev I."/>
        </authorList>
    </citation>
    <scope>NUCLEOTIDE SEQUENCE</scope>
    <source>
        <strain evidence="2">CBS 207.26</strain>
    </source>
</reference>
<dbReference type="AlphaFoldDB" id="A0A6A6DV23"/>
<name>A0A6A6DV23_9PEZI</name>
<sequence>MVTHSADETVFIHSPLNYKANAIRFVKLLPRSRPSDPVQCTLIIEDLHPGIEFHALSYVWGPRSHNKILIDGSSFEVRNNLYHFLKEKSLDRDFCLHKRFWVDQICIDQENVKERNHQVNQMAQIYSSARRVHIWLGQERGASDGVMDDIQTYKSPYRLPNALQCWPPPDHEDAMSMGVQCFAYLSEARYWNRLWIIQEILLAKSISVMYGSRTIPWSQL</sequence>
<keyword evidence="3" id="KW-1185">Reference proteome</keyword>
<proteinExistence type="predicted"/>
<dbReference type="PANTHER" id="PTHR24148">
    <property type="entry name" value="ANKYRIN REPEAT DOMAIN-CONTAINING PROTEIN 39 HOMOLOG-RELATED"/>
    <property type="match status" value="1"/>
</dbReference>
<feature type="domain" description="Heterokaryon incompatibility" evidence="1">
    <location>
        <begin position="53"/>
        <end position="199"/>
    </location>
</feature>
<dbReference type="Pfam" id="PF06985">
    <property type="entry name" value="HET"/>
    <property type="match status" value="1"/>
</dbReference>
<dbReference type="EMBL" id="ML994652">
    <property type="protein sequence ID" value="KAF2181526.1"/>
    <property type="molecule type" value="Genomic_DNA"/>
</dbReference>
<dbReference type="InterPro" id="IPR010730">
    <property type="entry name" value="HET"/>
</dbReference>
<dbReference type="OrthoDB" id="2157530at2759"/>